<protein>
    <submittedName>
        <fullName evidence="3">STAS domain-containing protein</fullName>
    </submittedName>
</protein>
<gene>
    <name evidence="3" type="ORF">CP969_19345</name>
</gene>
<dbReference type="InterPro" id="IPR002645">
    <property type="entry name" value="STAS_dom"/>
</dbReference>
<dbReference type="InterPro" id="IPR036513">
    <property type="entry name" value="STAS_dom_sf"/>
</dbReference>
<proteinExistence type="predicted"/>
<dbReference type="Gene3D" id="3.30.750.24">
    <property type="entry name" value="STAS domain"/>
    <property type="match status" value="1"/>
</dbReference>
<evidence type="ECO:0000313" key="4">
    <source>
        <dbReference type="Proteomes" id="UP000327143"/>
    </source>
</evidence>
<reference evidence="3 4" key="1">
    <citation type="submission" date="2017-09" db="EMBL/GenBank/DDBJ databases">
        <authorList>
            <person name="Lee N."/>
            <person name="Cho B.-K."/>
        </authorList>
    </citation>
    <scope>NUCLEOTIDE SEQUENCE [LARGE SCALE GENOMIC DNA]</scope>
    <source>
        <strain evidence="3 4">ATCC 39115</strain>
    </source>
</reference>
<dbReference type="CDD" id="cd07043">
    <property type="entry name" value="STAS_anti-anti-sigma_factors"/>
    <property type="match status" value="1"/>
</dbReference>
<dbReference type="EMBL" id="CP023700">
    <property type="protein sequence ID" value="QEU86598.1"/>
    <property type="molecule type" value="Genomic_DNA"/>
</dbReference>
<evidence type="ECO:0000256" key="1">
    <source>
        <dbReference type="SAM" id="MobiDB-lite"/>
    </source>
</evidence>
<sequence length="172" mass="18923">MPGGGRPHPRGPNTPRAPPWGRFRRGPPAWCNGRTGQEAASLEYRTNVCQVTAVTFPPFPPPEPHDPSERVLFPFPPEIDFSTASDLLPLILSRTHARPGGPPGVLVLDLTPTRFMDSQGVRLINEVRQLLRPRTRVHVVARPDGLASHVLEVTGLRRDVPVYDNLPEAMAA</sequence>
<dbReference type="Pfam" id="PF01740">
    <property type="entry name" value="STAS"/>
    <property type="match status" value="1"/>
</dbReference>
<name>A0ABX6AFQ3_STRVD</name>
<dbReference type="PROSITE" id="PS50801">
    <property type="entry name" value="STAS"/>
    <property type="match status" value="1"/>
</dbReference>
<feature type="domain" description="STAS" evidence="2">
    <location>
        <begin position="71"/>
        <end position="172"/>
    </location>
</feature>
<evidence type="ECO:0000313" key="3">
    <source>
        <dbReference type="EMBL" id="QEU86598.1"/>
    </source>
</evidence>
<accession>A0ABX6AFQ3</accession>
<dbReference type="SUPFAM" id="SSF52091">
    <property type="entry name" value="SpoIIaa-like"/>
    <property type="match status" value="1"/>
</dbReference>
<keyword evidence="4" id="KW-1185">Reference proteome</keyword>
<feature type="region of interest" description="Disordered" evidence="1">
    <location>
        <begin position="1"/>
        <end position="34"/>
    </location>
</feature>
<dbReference type="Proteomes" id="UP000327143">
    <property type="component" value="Chromosome"/>
</dbReference>
<evidence type="ECO:0000259" key="2">
    <source>
        <dbReference type="PROSITE" id="PS50801"/>
    </source>
</evidence>
<organism evidence="3 4">
    <name type="scientific">Streptomyces viridosporus T7A</name>
    <dbReference type="NCBI Taxonomy" id="665577"/>
    <lineage>
        <taxon>Bacteria</taxon>
        <taxon>Bacillati</taxon>
        <taxon>Actinomycetota</taxon>
        <taxon>Actinomycetes</taxon>
        <taxon>Kitasatosporales</taxon>
        <taxon>Streptomycetaceae</taxon>
        <taxon>Streptomyces</taxon>
    </lineage>
</organism>